<dbReference type="GeneID" id="34714105"/>
<evidence type="ECO:0000256" key="1">
    <source>
        <dbReference type="SAM" id="Phobius"/>
    </source>
</evidence>
<keyword evidence="1" id="KW-0472">Membrane</keyword>
<dbReference type="Proteomes" id="UP000065495">
    <property type="component" value="Chromosome 1"/>
</dbReference>
<reference evidence="2 3" key="1">
    <citation type="journal article" date="2015" name="Biotechnol. Biofuels">
        <title>Genetic basis of the highly efficient yeast Kluyveromyces marxianus: complete genome sequence and transcriptome analyses.</title>
        <authorList>
            <person name="Lertwattanasakul N."/>
            <person name="Kosaka T."/>
            <person name="Hosoyama A."/>
            <person name="Suzuki Y."/>
            <person name="Rodrussamee N."/>
            <person name="Matsutani M."/>
            <person name="Murata M."/>
            <person name="Fujimoto N."/>
            <person name="Suprayogi"/>
            <person name="Tsuchikane K."/>
            <person name="Limtong S."/>
            <person name="Fujita N."/>
            <person name="Yamada M."/>
        </authorList>
    </citation>
    <scope>NUCLEOTIDE SEQUENCE [LARGE SCALE GENOMIC DNA]</scope>
    <source>
        <strain evidence="3">DMKU3-1042 / BCC 29191 / NBRC 104275</strain>
    </source>
</reference>
<dbReference type="OrthoDB" id="75720at2759"/>
<proteinExistence type="predicted"/>
<feature type="transmembrane region" description="Helical" evidence="1">
    <location>
        <begin position="148"/>
        <end position="166"/>
    </location>
</feature>
<dbReference type="AlphaFoldDB" id="W0T386"/>
<accession>W0T386</accession>
<sequence length="215" mass="24733">MMLYVTLQYEFSPLIRSQLADRFPLFYPMDGDSVAISVPLLVGEVIVLLVNYKALTQLFRYRGTKHTYQGFSALFTFLLILGAVFHVFTFACSTFYLPDKNMGKFGVFYLEHLNYIWVNAQAFQCVKYVPQLSLNWMGMCTMGVSSKFVLISLLSSVIGILSHYIGFPDKSQFYLIPWNSYPLFVFMCQAISVILLLYQSHFIYANRSPYLPRGS</sequence>
<feature type="transmembrane region" description="Helical" evidence="1">
    <location>
        <begin position="73"/>
        <end position="96"/>
    </location>
</feature>
<protein>
    <submittedName>
        <fullName evidence="2">Uncharacterized protein</fullName>
    </submittedName>
</protein>
<name>W0T386_KLUMD</name>
<feature type="transmembrane region" description="Helical" evidence="1">
    <location>
        <begin position="34"/>
        <end position="52"/>
    </location>
</feature>
<gene>
    <name evidence="2" type="ORF">KLMA_10440</name>
</gene>
<organism evidence="2 3">
    <name type="scientific">Kluyveromyces marxianus (strain DMKU3-1042 / BCC 29191 / NBRC 104275)</name>
    <name type="common">Yeast</name>
    <name type="synonym">Candida kefyr</name>
    <dbReference type="NCBI Taxonomy" id="1003335"/>
    <lineage>
        <taxon>Eukaryota</taxon>
        <taxon>Fungi</taxon>
        <taxon>Dikarya</taxon>
        <taxon>Ascomycota</taxon>
        <taxon>Saccharomycotina</taxon>
        <taxon>Saccharomycetes</taxon>
        <taxon>Saccharomycetales</taxon>
        <taxon>Saccharomycetaceae</taxon>
        <taxon>Kluyveromyces</taxon>
    </lineage>
</organism>
<evidence type="ECO:0000313" key="2">
    <source>
        <dbReference type="EMBL" id="BAO38062.1"/>
    </source>
</evidence>
<dbReference type="RefSeq" id="XP_022673960.1">
    <property type="nucleotide sequence ID" value="XM_022821374.1"/>
</dbReference>
<dbReference type="EMBL" id="AP012213">
    <property type="protein sequence ID" value="BAO38062.1"/>
    <property type="molecule type" value="Genomic_DNA"/>
</dbReference>
<evidence type="ECO:0000313" key="3">
    <source>
        <dbReference type="Proteomes" id="UP000065495"/>
    </source>
</evidence>
<dbReference type="VEuPathDB" id="FungiDB:KLMA_10440"/>
<feature type="transmembrane region" description="Helical" evidence="1">
    <location>
        <begin position="178"/>
        <end position="198"/>
    </location>
</feature>
<dbReference type="KEGG" id="kmx:KLMA_10440"/>
<keyword evidence="1" id="KW-0812">Transmembrane</keyword>
<keyword evidence="1" id="KW-1133">Transmembrane helix</keyword>